<dbReference type="AlphaFoldDB" id="A0AAD7SJ42"/>
<protein>
    <submittedName>
        <fullName evidence="2">Uncharacterized protein</fullName>
    </submittedName>
</protein>
<feature type="compositionally biased region" description="Low complexity" evidence="1">
    <location>
        <begin position="44"/>
        <end position="63"/>
    </location>
</feature>
<organism evidence="2 3">
    <name type="scientific">Aldrovandia affinis</name>
    <dbReference type="NCBI Taxonomy" id="143900"/>
    <lineage>
        <taxon>Eukaryota</taxon>
        <taxon>Metazoa</taxon>
        <taxon>Chordata</taxon>
        <taxon>Craniata</taxon>
        <taxon>Vertebrata</taxon>
        <taxon>Euteleostomi</taxon>
        <taxon>Actinopterygii</taxon>
        <taxon>Neopterygii</taxon>
        <taxon>Teleostei</taxon>
        <taxon>Notacanthiformes</taxon>
        <taxon>Halosauridae</taxon>
        <taxon>Aldrovandia</taxon>
    </lineage>
</organism>
<feature type="region of interest" description="Disordered" evidence="1">
    <location>
        <begin position="1"/>
        <end position="83"/>
    </location>
</feature>
<keyword evidence="3" id="KW-1185">Reference proteome</keyword>
<proteinExistence type="predicted"/>
<gene>
    <name evidence="2" type="ORF">AAFF_G00352660</name>
</gene>
<evidence type="ECO:0000256" key="1">
    <source>
        <dbReference type="SAM" id="MobiDB-lite"/>
    </source>
</evidence>
<name>A0AAD7SJ42_9TELE</name>
<evidence type="ECO:0000313" key="3">
    <source>
        <dbReference type="Proteomes" id="UP001221898"/>
    </source>
</evidence>
<reference evidence="2" key="1">
    <citation type="journal article" date="2023" name="Science">
        <title>Genome structures resolve the early diversification of teleost fishes.</title>
        <authorList>
            <person name="Parey E."/>
            <person name="Louis A."/>
            <person name="Montfort J."/>
            <person name="Bouchez O."/>
            <person name="Roques C."/>
            <person name="Iampietro C."/>
            <person name="Lluch J."/>
            <person name="Castinel A."/>
            <person name="Donnadieu C."/>
            <person name="Desvignes T."/>
            <person name="Floi Bucao C."/>
            <person name="Jouanno E."/>
            <person name="Wen M."/>
            <person name="Mejri S."/>
            <person name="Dirks R."/>
            <person name="Jansen H."/>
            <person name="Henkel C."/>
            <person name="Chen W.J."/>
            <person name="Zahm M."/>
            <person name="Cabau C."/>
            <person name="Klopp C."/>
            <person name="Thompson A.W."/>
            <person name="Robinson-Rechavi M."/>
            <person name="Braasch I."/>
            <person name="Lecointre G."/>
            <person name="Bobe J."/>
            <person name="Postlethwait J.H."/>
            <person name="Berthelot C."/>
            <person name="Roest Crollius H."/>
            <person name="Guiguen Y."/>
        </authorList>
    </citation>
    <scope>NUCLEOTIDE SEQUENCE</scope>
    <source>
        <strain evidence="2">NC1722</strain>
    </source>
</reference>
<dbReference type="EMBL" id="JAINUG010000058">
    <property type="protein sequence ID" value="KAJ8403494.1"/>
    <property type="molecule type" value="Genomic_DNA"/>
</dbReference>
<evidence type="ECO:0000313" key="2">
    <source>
        <dbReference type="EMBL" id="KAJ8403494.1"/>
    </source>
</evidence>
<dbReference type="Proteomes" id="UP001221898">
    <property type="component" value="Unassembled WGS sequence"/>
</dbReference>
<accession>A0AAD7SJ42</accession>
<comment type="caution">
    <text evidence="2">The sequence shown here is derived from an EMBL/GenBank/DDBJ whole genome shotgun (WGS) entry which is preliminary data.</text>
</comment>
<sequence>MTRWHAEVGGQQVRWEERTWLSSDDSGIGPGVTPARSPRGAGAGSLSLSRRPLGSPSLRPPRGACSSGGDPAGSNPFNAIWPENGSAPGPPVLKIAVDKLLVSALSMTGQLPWAGASASGHGARRHRRTCARPLAAPYLARVRNTVITSRSGLLWRQ</sequence>